<evidence type="ECO:0000313" key="11">
    <source>
        <dbReference type="EMBL" id="SAM07466.1"/>
    </source>
</evidence>
<dbReference type="GO" id="GO:0030687">
    <property type="term" value="C:preribosome, large subunit precursor"/>
    <property type="evidence" value="ECO:0007669"/>
    <property type="project" value="TreeGrafter"/>
</dbReference>
<accession>A0A168RVX3</accession>
<feature type="domain" description="C2H2-type" evidence="10">
    <location>
        <begin position="90"/>
        <end position="119"/>
    </location>
</feature>
<dbReference type="Gene3D" id="3.30.160.60">
    <property type="entry name" value="Classic Zinc Finger"/>
    <property type="match status" value="2"/>
</dbReference>
<reference evidence="11" key="1">
    <citation type="submission" date="2016-04" db="EMBL/GenBank/DDBJ databases">
        <authorList>
            <person name="Evans L.H."/>
            <person name="Alamgir A."/>
            <person name="Owens N."/>
            <person name="Weber N.D."/>
            <person name="Virtaneva K."/>
            <person name="Barbian K."/>
            <person name="Babar A."/>
            <person name="Rosenke K."/>
        </authorList>
    </citation>
    <scope>NUCLEOTIDE SEQUENCE [LARGE SCALE GENOMIC DNA]</scope>
    <source>
        <strain evidence="11">CBS 101.48</strain>
    </source>
</reference>
<organism evidence="11">
    <name type="scientific">Absidia glauca</name>
    <name type="common">Pin mould</name>
    <dbReference type="NCBI Taxonomy" id="4829"/>
    <lineage>
        <taxon>Eukaryota</taxon>
        <taxon>Fungi</taxon>
        <taxon>Fungi incertae sedis</taxon>
        <taxon>Mucoromycota</taxon>
        <taxon>Mucoromycotina</taxon>
        <taxon>Mucoromycetes</taxon>
        <taxon>Mucorales</taxon>
        <taxon>Cunninghamellaceae</taxon>
        <taxon>Absidia</taxon>
    </lineage>
</organism>
<dbReference type="SUPFAM" id="SSF57667">
    <property type="entry name" value="beta-beta-alpha zinc fingers"/>
    <property type="match status" value="3"/>
</dbReference>
<feature type="region of interest" description="Disordered" evidence="9">
    <location>
        <begin position="241"/>
        <end position="260"/>
    </location>
</feature>
<dbReference type="SMART" id="SM00451">
    <property type="entry name" value="ZnF_U1"/>
    <property type="match status" value="2"/>
</dbReference>
<feature type="compositionally biased region" description="Low complexity" evidence="9">
    <location>
        <begin position="295"/>
        <end position="307"/>
    </location>
</feature>
<dbReference type="PROSITE" id="PS50157">
    <property type="entry name" value="ZINC_FINGER_C2H2_2"/>
    <property type="match status" value="1"/>
</dbReference>
<dbReference type="GO" id="GO:0005737">
    <property type="term" value="C:cytoplasm"/>
    <property type="evidence" value="ECO:0007669"/>
    <property type="project" value="UniProtKB-SubCell"/>
</dbReference>
<feature type="region of interest" description="Disordered" evidence="9">
    <location>
        <begin position="278"/>
        <end position="334"/>
    </location>
</feature>
<dbReference type="PANTHER" id="PTHR13182">
    <property type="entry name" value="ZINC FINGER PROTEIN 622"/>
    <property type="match status" value="1"/>
</dbReference>
<keyword evidence="12" id="KW-1185">Reference proteome</keyword>
<evidence type="ECO:0000256" key="7">
    <source>
        <dbReference type="ARBA" id="ARBA00034126"/>
    </source>
</evidence>
<dbReference type="InterPro" id="IPR036236">
    <property type="entry name" value="Znf_C2H2_sf"/>
</dbReference>
<dbReference type="EMBL" id="LT554760">
    <property type="protein sequence ID" value="SAM07466.1"/>
    <property type="molecule type" value="Genomic_DNA"/>
</dbReference>
<dbReference type="GO" id="GO:0003676">
    <property type="term" value="F:nucleic acid binding"/>
    <property type="evidence" value="ECO:0007669"/>
    <property type="project" value="InterPro"/>
</dbReference>
<dbReference type="STRING" id="4829.A0A168RVX3"/>
<name>A0A168RVX3_ABSGL</name>
<evidence type="ECO:0000256" key="5">
    <source>
        <dbReference type="ARBA" id="ARBA00022737"/>
    </source>
</evidence>
<keyword evidence="4" id="KW-0479">Metal-binding</keyword>
<comment type="similarity">
    <text evidence="7">Belongs to the REI1 family.</text>
</comment>
<dbReference type="InParanoid" id="A0A168RVX3"/>
<dbReference type="Pfam" id="PF12756">
    <property type="entry name" value="zf-C2H2_2"/>
    <property type="match status" value="1"/>
</dbReference>
<dbReference type="GO" id="GO:0042273">
    <property type="term" value="P:ribosomal large subunit biogenesis"/>
    <property type="evidence" value="ECO:0007669"/>
    <property type="project" value="TreeGrafter"/>
</dbReference>
<sequence>MSLTQALPTVTDTVTESLPSSNSKFTCIACQMAFSSSDNQRAHYRTDWHKYNLKRKMADLDPVTSYQFNEKVLAQQARIQEEFNQNEAIYHCDTCRKSYGSQSSYESHIRSKKHKEAGKREDPSPQHDSTTDTLMETDKIDHTNAAPSLCLFCDEQQYDFDANLRHMSKYHGFFLPDSEYLSDVEGLINYLSNKIRCDLACLYCHKGFKTSQATMAHMMDKGHCKMAYDDTEDPEALLKYYDFGPDTSDTEAPSETKNGELQLLSGTRLGNRHFLKSYKRQHHRSTAEEQHRVDGQGADDQGASGSDPSMVVSRQQEHPESLAKNRKERRHPHLAITDGQVEQQKNMTLGGIHEAALKHAYQSSVGVKQNAINTFRFRTQNPI</sequence>
<dbReference type="Pfam" id="PF12874">
    <property type="entry name" value="zf-met"/>
    <property type="match status" value="1"/>
</dbReference>
<dbReference type="PROSITE" id="PS00028">
    <property type="entry name" value="ZINC_FINGER_C2H2_1"/>
    <property type="match status" value="3"/>
</dbReference>
<evidence type="ECO:0000256" key="1">
    <source>
        <dbReference type="ARBA" id="ARBA00004496"/>
    </source>
</evidence>
<evidence type="ECO:0000256" key="9">
    <source>
        <dbReference type="SAM" id="MobiDB-lite"/>
    </source>
</evidence>
<feature type="region of interest" description="Disordered" evidence="9">
    <location>
        <begin position="103"/>
        <end position="132"/>
    </location>
</feature>
<comment type="subcellular location">
    <subcellularLocation>
        <location evidence="1">Cytoplasm</location>
    </subcellularLocation>
</comment>
<dbReference type="Proteomes" id="UP000078561">
    <property type="component" value="Unassembled WGS sequence"/>
</dbReference>
<feature type="compositionally biased region" description="Basic and acidic residues" evidence="9">
    <location>
        <begin position="315"/>
        <end position="325"/>
    </location>
</feature>
<dbReference type="InterPro" id="IPR013087">
    <property type="entry name" value="Znf_C2H2_type"/>
</dbReference>
<dbReference type="InterPro" id="IPR003604">
    <property type="entry name" value="Matrin/U1-like-C_Znf_C2H2"/>
</dbReference>
<dbReference type="InterPro" id="IPR040025">
    <property type="entry name" value="Znf622/Rei1/Reh1"/>
</dbReference>
<dbReference type="AlphaFoldDB" id="A0A168RVX3"/>
<feature type="compositionally biased region" description="Basic and acidic residues" evidence="9">
    <location>
        <begin position="285"/>
        <end position="294"/>
    </location>
</feature>
<keyword evidence="6" id="KW-0862">Zinc</keyword>
<evidence type="ECO:0000259" key="10">
    <source>
        <dbReference type="PROSITE" id="PS50157"/>
    </source>
</evidence>
<evidence type="ECO:0000256" key="3">
    <source>
        <dbReference type="ARBA" id="ARBA00022517"/>
    </source>
</evidence>
<proteinExistence type="inferred from homology"/>
<dbReference type="OrthoDB" id="19329at2759"/>
<evidence type="ECO:0000256" key="2">
    <source>
        <dbReference type="ARBA" id="ARBA00022490"/>
    </source>
</evidence>
<dbReference type="SMART" id="SM00355">
    <property type="entry name" value="ZnF_C2H2"/>
    <property type="match status" value="3"/>
</dbReference>
<dbReference type="PANTHER" id="PTHR13182:SF8">
    <property type="entry name" value="CYTOPLASMIC 60S SUBUNIT BIOGENESIS FACTOR ZNF622"/>
    <property type="match status" value="1"/>
</dbReference>
<keyword evidence="3" id="KW-0690">Ribosome biogenesis</keyword>
<evidence type="ECO:0000256" key="6">
    <source>
        <dbReference type="ARBA" id="ARBA00022833"/>
    </source>
</evidence>
<dbReference type="InterPro" id="IPR041661">
    <property type="entry name" value="ZN622/Rei1/Reh1_Znf-C2H2"/>
</dbReference>
<protein>
    <recommendedName>
        <fullName evidence="10">C2H2-type domain-containing protein</fullName>
    </recommendedName>
</protein>
<dbReference type="OMA" id="TYRECIC"/>
<evidence type="ECO:0000313" key="12">
    <source>
        <dbReference type="Proteomes" id="UP000078561"/>
    </source>
</evidence>
<keyword evidence="5" id="KW-0677">Repeat</keyword>
<gene>
    <name evidence="11" type="primary">ABSGL_13109.1 scaffold 13659</name>
</gene>
<evidence type="ECO:0000256" key="4">
    <source>
        <dbReference type="ARBA" id="ARBA00022723"/>
    </source>
</evidence>
<keyword evidence="2" id="KW-0963">Cytoplasm</keyword>
<evidence type="ECO:0000256" key="8">
    <source>
        <dbReference type="PROSITE-ProRule" id="PRU00042"/>
    </source>
</evidence>
<dbReference type="GO" id="GO:0008270">
    <property type="term" value="F:zinc ion binding"/>
    <property type="evidence" value="ECO:0007669"/>
    <property type="project" value="UniProtKB-KW"/>
</dbReference>
<keyword evidence="8" id="KW-0863">Zinc-finger</keyword>